<reference evidence="3 4" key="1">
    <citation type="submission" date="2018-02" db="EMBL/GenBank/DDBJ databases">
        <title>The genomes of Aspergillus section Nigri reveals drivers in fungal speciation.</title>
        <authorList>
            <consortium name="DOE Joint Genome Institute"/>
            <person name="Vesth T.C."/>
            <person name="Nybo J."/>
            <person name="Theobald S."/>
            <person name="Brandl J."/>
            <person name="Frisvad J.C."/>
            <person name="Nielsen K.F."/>
            <person name="Lyhne E.K."/>
            <person name="Kogle M.E."/>
            <person name="Kuo A."/>
            <person name="Riley R."/>
            <person name="Clum A."/>
            <person name="Nolan M."/>
            <person name="Lipzen A."/>
            <person name="Salamov A."/>
            <person name="Henrissat B."/>
            <person name="Wiebenga A."/>
            <person name="De vries R.P."/>
            <person name="Grigoriev I.V."/>
            <person name="Mortensen U.H."/>
            <person name="Andersen M.R."/>
            <person name="Baker S.E."/>
        </authorList>
    </citation>
    <scope>NUCLEOTIDE SEQUENCE [LARGE SCALE GENOMIC DNA]</scope>
    <source>
        <strain evidence="3 4">CBS 707.79</strain>
    </source>
</reference>
<dbReference type="AlphaFoldDB" id="A0A319EEG1"/>
<protein>
    <submittedName>
        <fullName evidence="3">Uncharacterized protein</fullName>
    </submittedName>
</protein>
<evidence type="ECO:0000256" key="1">
    <source>
        <dbReference type="SAM" id="MobiDB-lite"/>
    </source>
</evidence>
<feature type="compositionally biased region" description="Polar residues" evidence="1">
    <location>
        <begin position="140"/>
        <end position="149"/>
    </location>
</feature>
<dbReference type="OrthoDB" id="4501674at2759"/>
<accession>A0A319EEG1</accession>
<dbReference type="VEuPathDB" id="FungiDB:BO71DRAFT_487965"/>
<keyword evidence="4" id="KW-1185">Reference proteome</keyword>
<dbReference type="STRING" id="1448320.A0A319EEG1"/>
<feature type="transmembrane region" description="Helical" evidence="2">
    <location>
        <begin position="168"/>
        <end position="190"/>
    </location>
</feature>
<keyword evidence="2" id="KW-0812">Transmembrane</keyword>
<keyword evidence="2" id="KW-1133">Transmembrane helix</keyword>
<organism evidence="3 4">
    <name type="scientific">Aspergillus ellipticus CBS 707.79</name>
    <dbReference type="NCBI Taxonomy" id="1448320"/>
    <lineage>
        <taxon>Eukaryota</taxon>
        <taxon>Fungi</taxon>
        <taxon>Dikarya</taxon>
        <taxon>Ascomycota</taxon>
        <taxon>Pezizomycotina</taxon>
        <taxon>Eurotiomycetes</taxon>
        <taxon>Eurotiomycetidae</taxon>
        <taxon>Eurotiales</taxon>
        <taxon>Aspergillaceae</taxon>
        <taxon>Aspergillus</taxon>
        <taxon>Aspergillus subgen. Circumdati</taxon>
    </lineage>
</organism>
<dbReference type="EMBL" id="KZ826030">
    <property type="protein sequence ID" value="PYH89432.1"/>
    <property type="molecule type" value="Genomic_DNA"/>
</dbReference>
<keyword evidence="2" id="KW-0472">Membrane</keyword>
<name>A0A319EEG1_9EURO</name>
<evidence type="ECO:0000313" key="4">
    <source>
        <dbReference type="Proteomes" id="UP000247810"/>
    </source>
</evidence>
<feature type="compositionally biased region" description="Basic and acidic residues" evidence="1">
    <location>
        <begin position="362"/>
        <end position="378"/>
    </location>
</feature>
<dbReference type="Proteomes" id="UP000247810">
    <property type="component" value="Unassembled WGS sequence"/>
</dbReference>
<feature type="region of interest" description="Disordered" evidence="1">
    <location>
        <begin position="117"/>
        <end position="149"/>
    </location>
</feature>
<gene>
    <name evidence="3" type="ORF">BO71DRAFT_487965</name>
</gene>
<feature type="region of interest" description="Disordered" evidence="1">
    <location>
        <begin position="329"/>
        <end position="385"/>
    </location>
</feature>
<evidence type="ECO:0000256" key="2">
    <source>
        <dbReference type="SAM" id="Phobius"/>
    </source>
</evidence>
<evidence type="ECO:0000313" key="3">
    <source>
        <dbReference type="EMBL" id="PYH89432.1"/>
    </source>
</evidence>
<proteinExistence type="predicted"/>
<sequence length="400" mass="44003">MGNRDAAVLLSASMMNPSISTHVSTPSLSSASSLHGTYCDFLLWGAFDIPLQMFVSGGADKVSTCCDGSIHLPDPLGFFSLVSHGDAYLLGNKPQDKHWENRSGIDVNHELHERLYEPGNAPPSSPSELRAISRDGGARSGSTNVGLSQPVSTTRNLIPHWSYQKSSIAAASIFTGITVIALVFLGILSVRKMKRSWERHKREKREYAASRYSALPMMEEAQKDKSTGDRQRSRETLMFSRTRSQASTYVVEQEGPSVTRAYRANKSVSTLALDSLSPSIGETSSTTKVNSIPERPVNALKALRHERHGSLPKSPVVVPSPLKPVPSFSVKPITRRPATPEVPEQMPLTLESEAVVEIPQNNKRESKRESKRQSKRESFGANSIFKLPTIQRTMSPLFSF</sequence>